<dbReference type="RefSeq" id="WP_264601190.1">
    <property type="nucleotide sequence ID" value="NZ_JAOQNS010000004.1"/>
</dbReference>
<reference evidence="6" key="1">
    <citation type="submission" date="2023-07" db="EMBL/GenBank/DDBJ databases">
        <title>Genome sequencing of Purple Non-Sulfur Bacteria from various extreme environments.</title>
        <authorList>
            <person name="Mayer M."/>
        </authorList>
    </citation>
    <scope>NUCLEOTIDE SEQUENCE [LARGE SCALE GENOMIC DNA]</scope>
    <source>
        <strain evidence="6">DSM 17935</strain>
    </source>
</reference>
<evidence type="ECO:0000256" key="2">
    <source>
        <dbReference type="ARBA" id="ARBA00023125"/>
    </source>
</evidence>
<dbReference type="PANTHER" id="PTHR42756">
    <property type="entry name" value="TRANSCRIPTIONAL REGULATOR, MARR"/>
    <property type="match status" value="1"/>
</dbReference>
<dbReference type="InterPro" id="IPR036390">
    <property type="entry name" value="WH_DNA-bd_sf"/>
</dbReference>
<dbReference type="GO" id="GO:0003677">
    <property type="term" value="F:DNA binding"/>
    <property type="evidence" value="ECO:0007669"/>
    <property type="project" value="UniProtKB-KW"/>
</dbReference>
<keyword evidence="2 5" id="KW-0238">DNA-binding</keyword>
<gene>
    <name evidence="5" type="ORF">M2319_001874</name>
</gene>
<sequence length="177" mass="19861">MPNEEPEAEPAAGHARSYDDERVAHLVRLCARGFNRSLARRLATHGITFGHWIYLRILWKEEGLTQRDLSLAANLTEPTTHTALSKLEKLGLVERRSMAPNKRRQCTFLTERGRALQEVLEPLAVEANDVALSGIPAARREQLRLDLITILGNLDADEDEAEARGMRVPATRASFLE</sequence>
<dbReference type="Gene3D" id="1.10.10.10">
    <property type="entry name" value="Winged helix-like DNA-binding domain superfamily/Winged helix DNA-binding domain"/>
    <property type="match status" value="1"/>
</dbReference>
<dbReference type="EMBL" id="JAOQNS010000004">
    <property type="protein sequence ID" value="MCW2307543.1"/>
    <property type="molecule type" value="Genomic_DNA"/>
</dbReference>
<dbReference type="PROSITE" id="PS50995">
    <property type="entry name" value="HTH_MARR_2"/>
    <property type="match status" value="1"/>
</dbReference>
<evidence type="ECO:0000313" key="6">
    <source>
        <dbReference type="Proteomes" id="UP001209755"/>
    </source>
</evidence>
<dbReference type="Proteomes" id="UP001209755">
    <property type="component" value="Unassembled WGS sequence"/>
</dbReference>
<dbReference type="SUPFAM" id="SSF46785">
    <property type="entry name" value="Winged helix' DNA-binding domain"/>
    <property type="match status" value="1"/>
</dbReference>
<evidence type="ECO:0000259" key="4">
    <source>
        <dbReference type="PROSITE" id="PS50995"/>
    </source>
</evidence>
<dbReference type="CDD" id="cd00090">
    <property type="entry name" value="HTH_ARSR"/>
    <property type="match status" value="1"/>
</dbReference>
<keyword evidence="1" id="KW-0805">Transcription regulation</keyword>
<evidence type="ECO:0000256" key="3">
    <source>
        <dbReference type="ARBA" id="ARBA00023163"/>
    </source>
</evidence>
<organism evidence="5 6">
    <name type="scientific">Rhodobium gokarnense</name>
    <dbReference type="NCBI Taxonomy" id="364296"/>
    <lineage>
        <taxon>Bacteria</taxon>
        <taxon>Pseudomonadati</taxon>
        <taxon>Pseudomonadota</taxon>
        <taxon>Alphaproteobacteria</taxon>
        <taxon>Hyphomicrobiales</taxon>
        <taxon>Rhodobiaceae</taxon>
        <taxon>Rhodobium</taxon>
    </lineage>
</organism>
<keyword evidence="3" id="KW-0804">Transcription</keyword>
<dbReference type="SMART" id="SM00347">
    <property type="entry name" value="HTH_MARR"/>
    <property type="match status" value="1"/>
</dbReference>
<keyword evidence="6" id="KW-1185">Reference proteome</keyword>
<proteinExistence type="predicted"/>
<dbReference type="InterPro" id="IPR036388">
    <property type="entry name" value="WH-like_DNA-bd_sf"/>
</dbReference>
<feature type="domain" description="HTH marR-type" evidence="4">
    <location>
        <begin position="20"/>
        <end position="152"/>
    </location>
</feature>
<evidence type="ECO:0000256" key="1">
    <source>
        <dbReference type="ARBA" id="ARBA00023015"/>
    </source>
</evidence>
<dbReference type="Pfam" id="PF12802">
    <property type="entry name" value="MarR_2"/>
    <property type="match status" value="1"/>
</dbReference>
<dbReference type="InterPro" id="IPR011991">
    <property type="entry name" value="ArsR-like_HTH"/>
</dbReference>
<accession>A0ABT3HAW5</accession>
<comment type="caution">
    <text evidence="5">The sequence shown here is derived from an EMBL/GenBank/DDBJ whole genome shotgun (WGS) entry which is preliminary data.</text>
</comment>
<name>A0ABT3HAW5_9HYPH</name>
<dbReference type="PANTHER" id="PTHR42756:SF1">
    <property type="entry name" value="TRANSCRIPTIONAL REPRESSOR OF EMRAB OPERON"/>
    <property type="match status" value="1"/>
</dbReference>
<protein>
    <submittedName>
        <fullName evidence="5">DNA-binding MarR family transcriptional regulator</fullName>
    </submittedName>
</protein>
<dbReference type="InterPro" id="IPR000835">
    <property type="entry name" value="HTH_MarR-typ"/>
</dbReference>
<evidence type="ECO:0000313" key="5">
    <source>
        <dbReference type="EMBL" id="MCW2307543.1"/>
    </source>
</evidence>